<feature type="transmembrane region" description="Helical" evidence="1">
    <location>
        <begin position="458"/>
        <end position="478"/>
    </location>
</feature>
<comment type="caution">
    <text evidence="2">The sequence shown here is derived from an EMBL/GenBank/DDBJ whole genome shotgun (WGS) entry which is preliminary data.</text>
</comment>
<dbReference type="Proteomes" id="UP000178092">
    <property type="component" value="Unassembled WGS sequence"/>
</dbReference>
<gene>
    <name evidence="2" type="ORF">A3C04_00250</name>
</gene>
<evidence type="ECO:0000256" key="1">
    <source>
        <dbReference type="SAM" id="Phobius"/>
    </source>
</evidence>
<dbReference type="PANTHER" id="PTHR36851">
    <property type="entry name" value="UNNAMED PRODUCT"/>
    <property type="match status" value="1"/>
</dbReference>
<dbReference type="Gene3D" id="3.90.550.10">
    <property type="entry name" value="Spore Coat Polysaccharide Biosynthesis Protein SpsA, Chain A"/>
    <property type="match status" value="1"/>
</dbReference>
<keyword evidence="1" id="KW-0812">Transmembrane</keyword>
<organism evidence="2 3">
    <name type="scientific">Candidatus Wildermuthbacteria bacterium RIFCSPHIGHO2_02_FULL_45_25</name>
    <dbReference type="NCBI Taxonomy" id="1802450"/>
    <lineage>
        <taxon>Bacteria</taxon>
        <taxon>Candidatus Wildermuthiibacteriota</taxon>
    </lineage>
</organism>
<protein>
    <recommendedName>
        <fullName evidence="4">Glycosyltransferase 2-like domain-containing protein</fullName>
    </recommendedName>
</protein>
<evidence type="ECO:0008006" key="4">
    <source>
        <dbReference type="Google" id="ProtNLM"/>
    </source>
</evidence>
<name>A0A1G2R1Z7_9BACT</name>
<dbReference type="InterPro" id="IPR029044">
    <property type="entry name" value="Nucleotide-diphossugar_trans"/>
</dbReference>
<feature type="transmembrane region" description="Helical" evidence="1">
    <location>
        <begin position="417"/>
        <end position="438"/>
    </location>
</feature>
<keyword evidence="1" id="KW-1133">Transmembrane helix</keyword>
<reference evidence="2 3" key="1">
    <citation type="journal article" date="2016" name="Nat. Commun.">
        <title>Thousands of microbial genomes shed light on interconnected biogeochemical processes in an aquifer system.</title>
        <authorList>
            <person name="Anantharaman K."/>
            <person name="Brown C.T."/>
            <person name="Hug L.A."/>
            <person name="Sharon I."/>
            <person name="Castelle C.J."/>
            <person name="Probst A.J."/>
            <person name="Thomas B.C."/>
            <person name="Singh A."/>
            <person name="Wilkins M.J."/>
            <person name="Karaoz U."/>
            <person name="Brodie E.L."/>
            <person name="Williams K.H."/>
            <person name="Hubbard S.S."/>
            <person name="Banfield J.F."/>
        </authorList>
    </citation>
    <scope>NUCLEOTIDE SEQUENCE [LARGE SCALE GENOMIC DNA]</scope>
</reference>
<evidence type="ECO:0000313" key="2">
    <source>
        <dbReference type="EMBL" id="OHA66727.1"/>
    </source>
</evidence>
<accession>A0A1G2R1Z7</accession>
<keyword evidence="1" id="KW-0472">Membrane</keyword>
<dbReference type="EMBL" id="MHTV01000025">
    <property type="protein sequence ID" value="OHA66727.1"/>
    <property type="molecule type" value="Genomic_DNA"/>
</dbReference>
<evidence type="ECO:0000313" key="3">
    <source>
        <dbReference type="Proteomes" id="UP000178092"/>
    </source>
</evidence>
<sequence>MKTQFFSSIKKASREEKGEQSYLHASRASDLQHSRDRFWYRILEIFPGFLSWGTLALAIICSWLFPAPTAFFLLIFILYWLFRVLYFFFHLLAGYRKTKTHEKINWLKKLECLDVRDYTLQVAHWRDLYHLIVIPTAEEPYEILKETIAALQQTDYPKDRMIVVLAIEQRVGETARRKAQALKQKFGNSFAHFLVTEHPKDLPGEIAGKGANETWGTKIAQKEIIDAQEIPHEYVILTSLDADTVVLPGYLSCLTFHYVTTPNPTRNSYQPVPLFMNNIWNAPAISRLFAFSTTFWFIMNQQRPEKMSTFASHSMSLRALVDVGYKQVNFAVDDSRIFWQCFLHYNGDYGVQPLHYPVSMDANAAPTLLATVRNIYKQQRRWAYGVADVSYFLFGFCKKSEIPLRKKLSLSFDRIEAYWSWAVASPIMFFLGWLPLVLGGEEFRQTVLSYNLPRYTSFMLTFTLLGLVCSAYLAILVLPQRPMAVGRWKFLWLVGQWFVLPVIMVFFALPALDAQTRLLLGKYMGFWVTPKFRKNKK</sequence>
<dbReference type="AlphaFoldDB" id="A0A1G2R1Z7"/>
<dbReference type="SUPFAM" id="SSF53448">
    <property type="entry name" value="Nucleotide-diphospho-sugar transferases"/>
    <property type="match status" value="1"/>
</dbReference>
<feature type="transmembrane region" description="Helical" evidence="1">
    <location>
        <begin position="490"/>
        <end position="512"/>
    </location>
</feature>
<feature type="transmembrane region" description="Helical" evidence="1">
    <location>
        <begin position="45"/>
        <end position="65"/>
    </location>
</feature>
<dbReference type="PANTHER" id="PTHR36851:SF1">
    <property type="entry name" value="GLYCO_TRANS_2-LIKE DOMAIN-CONTAINING PROTEIN"/>
    <property type="match status" value="1"/>
</dbReference>
<proteinExistence type="predicted"/>
<feature type="transmembrane region" description="Helical" evidence="1">
    <location>
        <begin position="71"/>
        <end position="93"/>
    </location>
</feature>